<dbReference type="EMBL" id="OX336137">
    <property type="protein sequence ID" value="CAI2718492.1"/>
    <property type="molecule type" value="Genomic_DNA"/>
</dbReference>
<dbReference type="Proteomes" id="UP001157733">
    <property type="component" value="Chromosome"/>
</dbReference>
<sequence length="150" mass="16667">MLTARDIMTDKVITVQKDLTLRDLSGLFLEHRVNGFPVVDEAGTLIGVVTETDLIEQNKNLHIPTVIALFDAVIYLESDEKFEKEVKRFTGTRVDDIYQQDVKTVTPDTEMGEVAAIMANHDIHTLPVVENDSLVGVIGKVDVIRGMSQS</sequence>
<keyword evidence="5" id="KW-1185">Reference proteome</keyword>
<dbReference type="RefSeq" id="WP_282011387.1">
    <property type="nucleotide sequence ID" value="NZ_OX336137.1"/>
</dbReference>
<dbReference type="InterPro" id="IPR046342">
    <property type="entry name" value="CBS_dom_sf"/>
</dbReference>
<dbReference type="PANTHER" id="PTHR43080">
    <property type="entry name" value="CBS DOMAIN-CONTAINING PROTEIN CBSX3, MITOCHONDRIAL"/>
    <property type="match status" value="1"/>
</dbReference>
<evidence type="ECO:0000259" key="3">
    <source>
        <dbReference type="PROSITE" id="PS51371"/>
    </source>
</evidence>
<dbReference type="Pfam" id="PF00571">
    <property type="entry name" value="CBS"/>
    <property type="match status" value="2"/>
</dbReference>
<evidence type="ECO:0000313" key="4">
    <source>
        <dbReference type="EMBL" id="CAI2718492.1"/>
    </source>
</evidence>
<dbReference type="CDD" id="cd04586">
    <property type="entry name" value="CBS_pair_BON_assoc"/>
    <property type="match status" value="1"/>
</dbReference>
<dbReference type="Gene3D" id="3.10.580.10">
    <property type="entry name" value="CBS-domain"/>
    <property type="match status" value="1"/>
</dbReference>
<dbReference type="InterPro" id="IPR000644">
    <property type="entry name" value="CBS_dom"/>
</dbReference>
<feature type="domain" description="CBS" evidence="3">
    <location>
        <begin position="98"/>
        <end position="150"/>
    </location>
</feature>
<evidence type="ECO:0000256" key="1">
    <source>
        <dbReference type="ARBA" id="ARBA00023122"/>
    </source>
</evidence>
<proteinExistence type="predicted"/>
<protein>
    <submittedName>
        <fullName evidence="4">CBS domain protein sometimes clustered with YjeE</fullName>
    </submittedName>
</protein>
<keyword evidence="1 2" id="KW-0129">CBS domain</keyword>
<reference evidence="4 5" key="1">
    <citation type="submission" date="2022-09" db="EMBL/GenBank/DDBJ databases">
        <authorList>
            <person name="Kop L."/>
        </authorList>
    </citation>
    <scope>NUCLEOTIDE SEQUENCE [LARGE SCALE GENOMIC DNA]</scope>
    <source>
        <strain evidence="4 5">347</strain>
    </source>
</reference>
<dbReference type="SUPFAM" id="SSF54631">
    <property type="entry name" value="CBS-domain pair"/>
    <property type="match status" value="1"/>
</dbReference>
<dbReference type="PANTHER" id="PTHR43080:SF2">
    <property type="entry name" value="CBS DOMAIN-CONTAINING PROTEIN"/>
    <property type="match status" value="1"/>
</dbReference>
<dbReference type="PROSITE" id="PS51371">
    <property type="entry name" value="CBS"/>
    <property type="match status" value="2"/>
</dbReference>
<evidence type="ECO:0000313" key="5">
    <source>
        <dbReference type="Proteomes" id="UP001157733"/>
    </source>
</evidence>
<dbReference type="InterPro" id="IPR051257">
    <property type="entry name" value="Diverse_CBS-Domain"/>
</dbReference>
<accession>A0ABM9HE27</accession>
<evidence type="ECO:0000256" key="2">
    <source>
        <dbReference type="PROSITE-ProRule" id="PRU00703"/>
    </source>
</evidence>
<gene>
    <name evidence="4" type="ORF">NSPWAT_1633</name>
</gene>
<organism evidence="4 5">
    <name type="scientific">Nitrospina watsonii</name>
    <dbReference type="NCBI Taxonomy" id="1323948"/>
    <lineage>
        <taxon>Bacteria</taxon>
        <taxon>Pseudomonadati</taxon>
        <taxon>Nitrospinota/Tectimicrobiota group</taxon>
        <taxon>Nitrospinota</taxon>
        <taxon>Nitrospinia</taxon>
        <taxon>Nitrospinales</taxon>
        <taxon>Nitrospinaceae</taxon>
        <taxon>Nitrospina</taxon>
    </lineage>
</organism>
<dbReference type="SMART" id="SM00116">
    <property type="entry name" value="CBS"/>
    <property type="match status" value="2"/>
</dbReference>
<feature type="domain" description="CBS" evidence="3">
    <location>
        <begin position="8"/>
        <end position="65"/>
    </location>
</feature>
<name>A0ABM9HE27_9BACT</name>